<accession>A0ABS2N3B1</accession>
<dbReference type="RefSeq" id="WP_204501176.1">
    <property type="nucleotide sequence ID" value="NZ_JAFBDR010000019.1"/>
</dbReference>
<evidence type="ECO:0000313" key="2">
    <source>
        <dbReference type="EMBL" id="MBM7572630.1"/>
    </source>
</evidence>
<evidence type="ECO:0000259" key="1">
    <source>
        <dbReference type="Pfam" id="PF01636"/>
    </source>
</evidence>
<reference evidence="2 3" key="1">
    <citation type="submission" date="2021-01" db="EMBL/GenBank/DDBJ databases">
        <title>Genomic Encyclopedia of Type Strains, Phase IV (KMG-IV): sequencing the most valuable type-strain genomes for metagenomic binning, comparative biology and taxonomic classification.</title>
        <authorList>
            <person name="Goeker M."/>
        </authorList>
    </citation>
    <scope>NUCLEOTIDE SEQUENCE [LARGE SCALE GENOMIC DNA]</scope>
    <source>
        <strain evidence="2 3">DSM 23711</strain>
    </source>
</reference>
<proteinExistence type="predicted"/>
<sequence length="315" mass="36894">MKMLEKMVLSNGKLNGKYVQDREILYQGMNGKNVERFYLSASESYIFKPLTNDSQLGKEQWIYEYVLPSLPPFYPKMIAKSSSTDPDNHWMIFEDLGSLNHVFNEKVVLEVIKCMAKWHTVPTDNLKHEDLHGPKPYIEDITADVFANKQEILRIASEHSIPKRYMDIIFLLLEENPFSNVKVFSHGDLHLGNYAVTDQQVVVLDWEHAHLNVPFWDLYHLMDMSHPMFPKEVTPILREHVLGCYLDQMAFYGLSFSHHSFKQEYYLFSTVFSLWMLLLIQQDLNNGNSNWPKERLREQLNETISNLVQCANQLS</sequence>
<dbReference type="Pfam" id="PF01636">
    <property type="entry name" value="APH"/>
    <property type="match status" value="1"/>
</dbReference>
<dbReference type="SUPFAM" id="SSF56112">
    <property type="entry name" value="Protein kinase-like (PK-like)"/>
    <property type="match status" value="1"/>
</dbReference>
<dbReference type="Gene3D" id="3.90.1200.10">
    <property type="match status" value="1"/>
</dbReference>
<dbReference type="InterPro" id="IPR002575">
    <property type="entry name" value="Aminoglycoside_PTrfase"/>
</dbReference>
<dbReference type="PANTHER" id="PTHR21310">
    <property type="entry name" value="AMINOGLYCOSIDE PHOSPHOTRANSFERASE-RELATED-RELATED"/>
    <property type="match status" value="1"/>
</dbReference>
<dbReference type="InterPro" id="IPR051678">
    <property type="entry name" value="AGP_Transferase"/>
</dbReference>
<dbReference type="EMBL" id="JAFBDR010000019">
    <property type="protein sequence ID" value="MBM7572630.1"/>
    <property type="molecule type" value="Genomic_DNA"/>
</dbReference>
<gene>
    <name evidence="2" type="ORF">JOC48_003161</name>
</gene>
<name>A0ABS2N3B1_9BACI</name>
<organism evidence="2 3">
    <name type="scientific">Aquibacillus albus</name>
    <dbReference type="NCBI Taxonomy" id="1168171"/>
    <lineage>
        <taxon>Bacteria</taxon>
        <taxon>Bacillati</taxon>
        <taxon>Bacillota</taxon>
        <taxon>Bacilli</taxon>
        <taxon>Bacillales</taxon>
        <taxon>Bacillaceae</taxon>
        <taxon>Aquibacillus</taxon>
    </lineage>
</organism>
<evidence type="ECO:0000313" key="3">
    <source>
        <dbReference type="Proteomes" id="UP001296943"/>
    </source>
</evidence>
<dbReference type="Proteomes" id="UP001296943">
    <property type="component" value="Unassembled WGS sequence"/>
</dbReference>
<comment type="caution">
    <text evidence="2">The sequence shown here is derived from an EMBL/GenBank/DDBJ whole genome shotgun (WGS) entry which is preliminary data.</text>
</comment>
<keyword evidence="3" id="KW-1185">Reference proteome</keyword>
<protein>
    <submittedName>
        <fullName evidence="2">Thiamine kinase-like enzyme</fullName>
    </submittedName>
</protein>
<dbReference type="InterPro" id="IPR011009">
    <property type="entry name" value="Kinase-like_dom_sf"/>
</dbReference>
<feature type="domain" description="Aminoglycoside phosphotransferase" evidence="1">
    <location>
        <begin position="105"/>
        <end position="224"/>
    </location>
</feature>